<dbReference type="InterPro" id="IPR005467">
    <property type="entry name" value="His_kinase_dom"/>
</dbReference>
<evidence type="ECO:0000256" key="2">
    <source>
        <dbReference type="ARBA" id="ARBA00004429"/>
    </source>
</evidence>
<dbReference type="SUPFAM" id="SSF55874">
    <property type="entry name" value="ATPase domain of HSP90 chaperone/DNA topoisomerase II/histidine kinase"/>
    <property type="match status" value="1"/>
</dbReference>
<evidence type="ECO:0000256" key="8">
    <source>
        <dbReference type="ARBA" id="ARBA00022692"/>
    </source>
</evidence>
<dbReference type="InterPro" id="IPR003661">
    <property type="entry name" value="HisK_dim/P_dom"/>
</dbReference>
<dbReference type="PANTHER" id="PTHR44936">
    <property type="entry name" value="SENSOR PROTEIN CREC"/>
    <property type="match status" value="1"/>
</dbReference>
<sequence>MALILGSSGVATLVLAAGIFVSFHVKDSGVPLGPWPDALAISSAIRAIEATPQAARGAVAGSLATPGLGIVSGASVPCPVLSDALATRALRRALYTVIAHDRRVPLVTNCAADGWRHGASHVVFEDQRVTFIVRNYAHVSRTGIVLATLPLALWLGTITLGIGVLVSWSAWSVGRPLGRLAEAAERFGARDDSDPLEESGPSEIRLAIRAFNLMQSRLTRSAEERRRLLMAVGHDLRTPLTRMAMRIELADDESGRAGMTRDIDLMARMLDNAMALFKGYDENEAWQDIDLGTMAADVCRSFAEVGRDVRYQGASGPLCSCQPLGITRVIGNLIDNGCRHGTAVTVDVRGGGDWARLEVADDGPGIPACRRDAALLPFSRLHAHADSDAGHDAHFGLGLSIVADIVRRHGGTLDLRDAQPSGLRVIIHLPIKGPSATSWR</sequence>
<keyword evidence="4" id="KW-1003">Cell membrane</keyword>
<accession>A0ABZ3D393</accession>
<dbReference type="RefSeq" id="WP_342627935.1">
    <property type="nucleotide sequence ID" value="NZ_CP152276.1"/>
</dbReference>
<evidence type="ECO:0000256" key="10">
    <source>
        <dbReference type="ARBA" id="ARBA00022777"/>
    </source>
</evidence>
<name>A0ABZ3D393_9PROT</name>
<evidence type="ECO:0000313" key="18">
    <source>
        <dbReference type="EMBL" id="XAE42135.1"/>
    </source>
</evidence>
<dbReference type="InterPro" id="IPR036890">
    <property type="entry name" value="HATPase_C_sf"/>
</dbReference>
<evidence type="ECO:0000256" key="9">
    <source>
        <dbReference type="ARBA" id="ARBA00022741"/>
    </source>
</evidence>
<evidence type="ECO:0000259" key="16">
    <source>
        <dbReference type="PROSITE" id="PS50109"/>
    </source>
</evidence>
<dbReference type="CDD" id="cd06225">
    <property type="entry name" value="HAMP"/>
    <property type="match status" value="1"/>
</dbReference>
<evidence type="ECO:0000256" key="13">
    <source>
        <dbReference type="ARBA" id="ARBA00023012"/>
    </source>
</evidence>
<evidence type="ECO:0000256" key="11">
    <source>
        <dbReference type="ARBA" id="ARBA00022840"/>
    </source>
</evidence>
<feature type="domain" description="Histidine kinase" evidence="16">
    <location>
        <begin position="231"/>
        <end position="433"/>
    </location>
</feature>
<dbReference type="Gene3D" id="1.10.287.130">
    <property type="match status" value="1"/>
</dbReference>
<dbReference type="PANTHER" id="PTHR44936:SF5">
    <property type="entry name" value="SENSOR HISTIDINE KINASE ENVZ"/>
    <property type="match status" value="1"/>
</dbReference>
<evidence type="ECO:0000256" key="15">
    <source>
        <dbReference type="SAM" id="Phobius"/>
    </source>
</evidence>
<keyword evidence="8 15" id="KW-0812">Transmembrane</keyword>
<feature type="transmembrane region" description="Helical" evidence="15">
    <location>
        <begin position="151"/>
        <end position="171"/>
    </location>
</feature>
<evidence type="ECO:0000256" key="3">
    <source>
        <dbReference type="ARBA" id="ARBA00012438"/>
    </source>
</evidence>
<dbReference type="Gene3D" id="3.30.565.10">
    <property type="entry name" value="Histidine kinase-like ATPase, C-terminal domain"/>
    <property type="match status" value="1"/>
</dbReference>
<evidence type="ECO:0000256" key="7">
    <source>
        <dbReference type="ARBA" id="ARBA00022679"/>
    </source>
</evidence>
<dbReference type="GO" id="GO:0005524">
    <property type="term" value="F:ATP binding"/>
    <property type="evidence" value="ECO:0007669"/>
    <property type="project" value="UniProtKB-KW"/>
</dbReference>
<protein>
    <recommendedName>
        <fullName evidence="3">histidine kinase</fullName>
        <ecNumber evidence="3">2.7.13.3</ecNumber>
    </recommendedName>
</protein>
<gene>
    <name evidence="18" type="ORF">AAC691_17970</name>
</gene>
<evidence type="ECO:0000256" key="12">
    <source>
        <dbReference type="ARBA" id="ARBA00022989"/>
    </source>
</evidence>
<feature type="domain" description="HAMP" evidence="17">
    <location>
        <begin position="171"/>
        <end position="223"/>
    </location>
</feature>
<dbReference type="SMART" id="SM00387">
    <property type="entry name" value="HATPase_c"/>
    <property type="match status" value="1"/>
</dbReference>
<evidence type="ECO:0000256" key="1">
    <source>
        <dbReference type="ARBA" id="ARBA00000085"/>
    </source>
</evidence>
<dbReference type="InterPro" id="IPR003660">
    <property type="entry name" value="HAMP_dom"/>
</dbReference>
<dbReference type="SMART" id="SM00304">
    <property type="entry name" value="HAMP"/>
    <property type="match status" value="1"/>
</dbReference>
<dbReference type="InterPro" id="IPR004358">
    <property type="entry name" value="Sig_transdc_His_kin-like_C"/>
</dbReference>
<dbReference type="PRINTS" id="PR00344">
    <property type="entry name" value="BCTRLSENSOR"/>
</dbReference>
<dbReference type="InterPro" id="IPR036097">
    <property type="entry name" value="HisK_dim/P_sf"/>
</dbReference>
<keyword evidence="19" id="KW-1185">Reference proteome</keyword>
<evidence type="ECO:0000259" key="17">
    <source>
        <dbReference type="PROSITE" id="PS50885"/>
    </source>
</evidence>
<keyword evidence="7" id="KW-0808">Transferase</keyword>
<dbReference type="Proteomes" id="UP001449795">
    <property type="component" value="Chromosome"/>
</dbReference>
<keyword evidence="12 15" id="KW-1133">Transmembrane helix</keyword>
<evidence type="ECO:0000256" key="4">
    <source>
        <dbReference type="ARBA" id="ARBA00022475"/>
    </source>
</evidence>
<keyword evidence="11 18" id="KW-0067">ATP-binding</keyword>
<evidence type="ECO:0000256" key="6">
    <source>
        <dbReference type="ARBA" id="ARBA00022553"/>
    </source>
</evidence>
<keyword evidence="6" id="KW-0597">Phosphoprotein</keyword>
<keyword evidence="13" id="KW-0902">Two-component regulatory system</keyword>
<evidence type="ECO:0000313" key="19">
    <source>
        <dbReference type="Proteomes" id="UP001449795"/>
    </source>
</evidence>
<dbReference type="Pfam" id="PF02518">
    <property type="entry name" value="HATPase_c"/>
    <property type="match status" value="1"/>
</dbReference>
<comment type="catalytic activity">
    <reaction evidence="1">
        <text>ATP + protein L-histidine = ADP + protein N-phospho-L-histidine.</text>
        <dbReference type="EC" id="2.7.13.3"/>
    </reaction>
</comment>
<dbReference type="InterPro" id="IPR050980">
    <property type="entry name" value="2C_sensor_his_kinase"/>
</dbReference>
<dbReference type="CDD" id="cd00075">
    <property type="entry name" value="HATPase"/>
    <property type="match status" value="1"/>
</dbReference>
<dbReference type="InterPro" id="IPR003594">
    <property type="entry name" value="HATPase_dom"/>
</dbReference>
<dbReference type="CDD" id="cd00082">
    <property type="entry name" value="HisKA"/>
    <property type="match status" value="1"/>
</dbReference>
<keyword evidence="10" id="KW-0418">Kinase</keyword>
<dbReference type="PROSITE" id="PS50109">
    <property type="entry name" value="HIS_KIN"/>
    <property type="match status" value="1"/>
</dbReference>
<dbReference type="PROSITE" id="PS50885">
    <property type="entry name" value="HAMP"/>
    <property type="match status" value="1"/>
</dbReference>
<keyword evidence="14 15" id="KW-0472">Membrane</keyword>
<proteinExistence type="predicted"/>
<reference evidence="18 19" key="1">
    <citation type="submission" date="2024-04" db="EMBL/GenBank/DDBJ databases">
        <title>Complete genome sequence of Nguyenibacter vanlangesis HBCM-1154, a strain capable of nitrogen fixation, IAA production, and phosphorus solubilization isolated from sugarcane soil.</title>
        <authorList>
            <person name="MY HANH P."/>
        </authorList>
    </citation>
    <scope>NUCLEOTIDE SEQUENCE [LARGE SCALE GENOMIC DNA]</scope>
    <source>
        <strain evidence="18 19">HBCM 1154</strain>
    </source>
</reference>
<organism evidence="18 19">
    <name type="scientific">Nguyenibacter vanlangensis</name>
    <dbReference type="NCBI Taxonomy" id="1216886"/>
    <lineage>
        <taxon>Bacteria</taxon>
        <taxon>Pseudomonadati</taxon>
        <taxon>Pseudomonadota</taxon>
        <taxon>Alphaproteobacteria</taxon>
        <taxon>Acetobacterales</taxon>
        <taxon>Acetobacteraceae</taxon>
        <taxon>Nguyenibacter</taxon>
    </lineage>
</organism>
<dbReference type="EC" id="2.7.13.3" evidence="3"/>
<dbReference type="SUPFAM" id="SSF47384">
    <property type="entry name" value="Homodimeric domain of signal transducing histidine kinase"/>
    <property type="match status" value="1"/>
</dbReference>
<keyword evidence="9" id="KW-0547">Nucleotide-binding</keyword>
<comment type="subcellular location">
    <subcellularLocation>
        <location evidence="2">Cell inner membrane</location>
        <topology evidence="2">Multi-pass membrane protein</topology>
    </subcellularLocation>
</comment>
<evidence type="ECO:0000256" key="5">
    <source>
        <dbReference type="ARBA" id="ARBA00022519"/>
    </source>
</evidence>
<keyword evidence="5" id="KW-0997">Cell inner membrane</keyword>
<dbReference type="EMBL" id="CP152276">
    <property type="protein sequence ID" value="XAE42135.1"/>
    <property type="molecule type" value="Genomic_DNA"/>
</dbReference>
<evidence type="ECO:0000256" key="14">
    <source>
        <dbReference type="ARBA" id="ARBA00023136"/>
    </source>
</evidence>
<dbReference type="Pfam" id="PF00672">
    <property type="entry name" value="HAMP"/>
    <property type="match status" value="1"/>
</dbReference>